<accession>A0A4U1FS21</accession>
<dbReference type="Proteomes" id="UP000308365">
    <property type="component" value="Unassembled WGS sequence"/>
</dbReference>
<evidence type="ECO:0000313" key="2">
    <source>
        <dbReference type="EMBL" id="TKC53109.1"/>
    </source>
</evidence>
<evidence type="ECO:0000256" key="1">
    <source>
        <dbReference type="SAM" id="MobiDB-lite"/>
    </source>
</evidence>
<dbReference type="AlphaFoldDB" id="A0A4U1FS21"/>
<gene>
    <name evidence="2" type="ORF">EI555_006607</name>
</gene>
<feature type="region of interest" description="Disordered" evidence="1">
    <location>
        <begin position="1"/>
        <end position="48"/>
    </location>
</feature>
<name>A0A4U1FS21_MONMO</name>
<protein>
    <submittedName>
        <fullName evidence="2">Uncharacterized protein</fullName>
    </submittedName>
</protein>
<evidence type="ECO:0000313" key="3">
    <source>
        <dbReference type="Proteomes" id="UP000308365"/>
    </source>
</evidence>
<reference evidence="3" key="1">
    <citation type="journal article" date="2019" name="IScience">
        <title>Narwhal Genome Reveals Long-Term Low Genetic Diversity despite Current Large Abundance Size.</title>
        <authorList>
            <person name="Westbury M.V."/>
            <person name="Petersen B."/>
            <person name="Garde E."/>
            <person name="Heide-Jorgensen M.P."/>
            <person name="Lorenzen E.D."/>
        </authorList>
    </citation>
    <scope>NUCLEOTIDE SEQUENCE [LARGE SCALE GENOMIC DNA]</scope>
</reference>
<dbReference type="EMBL" id="RWIC01000013">
    <property type="protein sequence ID" value="TKC53109.1"/>
    <property type="molecule type" value="Genomic_DNA"/>
</dbReference>
<feature type="non-terminal residue" evidence="2">
    <location>
        <position position="1"/>
    </location>
</feature>
<proteinExistence type="predicted"/>
<feature type="compositionally biased region" description="Polar residues" evidence="1">
    <location>
        <begin position="28"/>
        <end position="38"/>
    </location>
</feature>
<comment type="caution">
    <text evidence="2">The sequence shown here is derived from an EMBL/GenBank/DDBJ whole genome shotgun (WGS) entry which is preliminary data.</text>
</comment>
<sequence length="169" mass="18860">RRRPVSTLTEAGFPEDPGDAGRKRTPGNKENQSLSVTCGHSHPHSPVSDTCDPCQMSLSRAPRLAEGQVTRGAAVLRLGLWAVLAPVQCSQGRPSWRYISSELVIPRKELHRGKGVQTPGWLSYSLRFGGQRHVIHMRRKKLFWPGHLLLMTQDDQGALQMDYPFIPSD</sequence>
<organism evidence="2 3">
    <name type="scientific">Monodon monoceros</name>
    <name type="common">Narwhal</name>
    <name type="synonym">Ceratodon monodon</name>
    <dbReference type="NCBI Taxonomy" id="40151"/>
    <lineage>
        <taxon>Eukaryota</taxon>
        <taxon>Metazoa</taxon>
        <taxon>Chordata</taxon>
        <taxon>Craniata</taxon>
        <taxon>Vertebrata</taxon>
        <taxon>Euteleostomi</taxon>
        <taxon>Mammalia</taxon>
        <taxon>Eutheria</taxon>
        <taxon>Laurasiatheria</taxon>
        <taxon>Artiodactyla</taxon>
        <taxon>Whippomorpha</taxon>
        <taxon>Cetacea</taxon>
        <taxon>Odontoceti</taxon>
        <taxon>Monodontidae</taxon>
        <taxon>Monodon</taxon>
    </lineage>
</organism>